<feature type="region of interest" description="Disordered" evidence="1">
    <location>
        <begin position="24"/>
        <end position="64"/>
    </location>
</feature>
<keyword evidence="3" id="KW-1185">Reference proteome</keyword>
<dbReference type="EMBL" id="JANPWB010000004">
    <property type="protein sequence ID" value="KAJ1193180.1"/>
    <property type="molecule type" value="Genomic_DNA"/>
</dbReference>
<organism evidence="2 3">
    <name type="scientific">Pleurodeles waltl</name>
    <name type="common">Iberian ribbed newt</name>
    <dbReference type="NCBI Taxonomy" id="8319"/>
    <lineage>
        <taxon>Eukaryota</taxon>
        <taxon>Metazoa</taxon>
        <taxon>Chordata</taxon>
        <taxon>Craniata</taxon>
        <taxon>Vertebrata</taxon>
        <taxon>Euteleostomi</taxon>
        <taxon>Amphibia</taxon>
        <taxon>Batrachia</taxon>
        <taxon>Caudata</taxon>
        <taxon>Salamandroidea</taxon>
        <taxon>Salamandridae</taxon>
        <taxon>Pleurodelinae</taxon>
        <taxon>Pleurodeles</taxon>
    </lineage>
</organism>
<name>A0AAV7UVR5_PLEWA</name>
<sequence length="155" mass="16357">MIEIIACISQSPLARGRVVPVGSHLPAPPLRQRSGEPAVTPRTRSLSARVRGSPPAPRGARGGLRLSCLPPRLTSSSRPCLATSEPVSARSGKLLSLRQRGKASPLASGFEWSAVQSAQTALCVGRDVSRRPRDSRCLRAAELSVRTTAGTVEVC</sequence>
<proteinExistence type="predicted"/>
<comment type="caution">
    <text evidence="2">The sequence shown here is derived from an EMBL/GenBank/DDBJ whole genome shotgun (WGS) entry which is preliminary data.</text>
</comment>
<dbReference type="AlphaFoldDB" id="A0AAV7UVR5"/>
<gene>
    <name evidence="2" type="ORF">NDU88_002485</name>
</gene>
<evidence type="ECO:0000313" key="3">
    <source>
        <dbReference type="Proteomes" id="UP001066276"/>
    </source>
</evidence>
<protein>
    <submittedName>
        <fullName evidence="2">Uncharacterized protein</fullName>
    </submittedName>
</protein>
<dbReference type="Proteomes" id="UP001066276">
    <property type="component" value="Chromosome 2_2"/>
</dbReference>
<evidence type="ECO:0000256" key="1">
    <source>
        <dbReference type="SAM" id="MobiDB-lite"/>
    </source>
</evidence>
<evidence type="ECO:0000313" key="2">
    <source>
        <dbReference type="EMBL" id="KAJ1193180.1"/>
    </source>
</evidence>
<reference evidence="2" key="1">
    <citation type="journal article" date="2022" name="bioRxiv">
        <title>Sequencing and chromosome-scale assembly of the giantPleurodeles waltlgenome.</title>
        <authorList>
            <person name="Brown T."/>
            <person name="Elewa A."/>
            <person name="Iarovenko S."/>
            <person name="Subramanian E."/>
            <person name="Araus A.J."/>
            <person name="Petzold A."/>
            <person name="Susuki M."/>
            <person name="Suzuki K.-i.T."/>
            <person name="Hayashi T."/>
            <person name="Toyoda A."/>
            <person name="Oliveira C."/>
            <person name="Osipova E."/>
            <person name="Leigh N.D."/>
            <person name="Simon A."/>
            <person name="Yun M.H."/>
        </authorList>
    </citation>
    <scope>NUCLEOTIDE SEQUENCE</scope>
    <source>
        <strain evidence="2">20211129_DDA</strain>
        <tissue evidence="2">Liver</tissue>
    </source>
</reference>
<accession>A0AAV7UVR5</accession>